<name>A0A8X6U5N7_NEPPI</name>
<organism evidence="1 2">
    <name type="scientific">Nephila pilipes</name>
    <name type="common">Giant wood spider</name>
    <name type="synonym">Nephila maculata</name>
    <dbReference type="NCBI Taxonomy" id="299642"/>
    <lineage>
        <taxon>Eukaryota</taxon>
        <taxon>Metazoa</taxon>
        <taxon>Ecdysozoa</taxon>
        <taxon>Arthropoda</taxon>
        <taxon>Chelicerata</taxon>
        <taxon>Arachnida</taxon>
        <taxon>Araneae</taxon>
        <taxon>Araneomorphae</taxon>
        <taxon>Entelegynae</taxon>
        <taxon>Araneoidea</taxon>
        <taxon>Nephilidae</taxon>
        <taxon>Nephila</taxon>
    </lineage>
</organism>
<evidence type="ECO:0000313" key="2">
    <source>
        <dbReference type="Proteomes" id="UP000887013"/>
    </source>
</evidence>
<proteinExistence type="predicted"/>
<dbReference type="Proteomes" id="UP000887013">
    <property type="component" value="Unassembled WGS sequence"/>
</dbReference>
<comment type="caution">
    <text evidence="1">The sequence shown here is derived from an EMBL/GenBank/DDBJ whole genome shotgun (WGS) entry which is preliminary data.</text>
</comment>
<evidence type="ECO:0000313" key="1">
    <source>
        <dbReference type="EMBL" id="GFT77348.1"/>
    </source>
</evidence>
<dbReference type="OrthoDB" id="6414824at2759"/>
<dbReference type="AlphaFoldDB" id="A0A8X6U5N7"/>
<dbReference type="EMBL" id="BMAW01071286">
    <property type="protein sequence ID" value="GFT77348.1"/>
    <property type="molecule type" value="Genomic_DNA"/>
</dbReference>
<reference evidence="1" key="1">
    <citation type="submission" date="2020-08" db="EMBL/GenBank/DDBJ databases">
        <title>Multicomponent nature underlies the extraordinary mechanical properties of spider dragline silk.</title>
        <authorList>
            <person name="Kono N."/>
            <person name="Nakamura H."/>
            <person name="Mori M."/>
            <person name="Yoshida Y."/>
            <person name="Ohtoshi R."/>
            <person name="Malay A.D."/>
            <person name="Moran D.A.P."/>
            <person name="Tomita M."/>
            <person name="Numata K."/>
            <person name="Arakawa K."/>
        </authorList>
    </citation>
    <scope>NUCLEOTIDE SEQUENCE</scope>
</reference>
<sequence>MEESEIKDDFTNHYLDLNTFTDTQFIDFIFFYYRQNIHSYFIASFTADANFRLLLYTGWIFITVENIHQHLTEFLESQKYAMHSYGSKSSVYAFYADNKELVVSDFDILKDLWKLVRDIKRIEIESHNITFRRFSPQSLEILCLNAIQTYNLRPNLPITVLQKLGFMDIS</sequence>
<keyword evidence="2" id="KW-1185">Reference proteome</keyword>
<accession>A0A8X6U5N7</accession>
<protein>
    <submittedName>
        <fullName evidence="1">Uncharacterized protein</fullName>
    </submittedName>
</protein>
<gene>
    <name evidence="1" type="ORF">NPIL_293941</name>
</gene>